<dbReference type="InParanoid" id="C2KXI7"/>
<dbReference type="eggNOG" id="ENOG50325E9">
    <property type="taxonomic scope" value="Bacteria"/>
</dbReference>
<dbReference type="RefSeq" id="WP_007158127.1">
    <property type="nucleotide sequence ID" value="NZ_GG668537.1"/>
</dbReference>
<dbReference type="OrthoDB" id="2065735at2"/>
<proteinExistence type="predicted"/>
<comment type="caution">
    <text evidence="2">The sequence shown here is derived from an EMBL/GenBank/DDBJ whole genome shotgun (WGS) entry which is preliminary data.</text>
</comment>
<name>C2KXI7_9FIRM</name>
<evidence type="ECO:0000313" key="2">
    <source>
        <dbReference type="EMBL" id="EEJ51515.1"/>
    </source>
</evidence>
<accession>C2KXI7</accession>
<evidence type="ECO:0000256" key="1">
    <source>
        <dbReference type="SAM" id="Phobius"/>
    </source>
</evidence>
<dbReference type="HOGENOM" id="CLU_1174478_0_0_9"/>
<dbReference type="Proteomes" id="UP000004121">
    <property type="component" value="Unassembled WGS sequence"/>
</dbReference>
<protein>
    <recommendedName>
        <fullName evidence="4">TadE-like protein</fullName>
    </recommendedName>
</protein>
<keyword evidence="3" id="KW-1185">Reference proteome</keyword>
<feature type="transmembrane region" description="Helical" evidence="1">
    <location>
        <begin position="35"/>
        <end position="57"/>
    </location>
</feature>
<gene>
    <name evidence="2" type="ORF">HMPREF6123_1206</name>
</gene>
<dbReference type="EMBL" id="ACKX01000120">
    <property type="protein sequence ID" value="EEJ51515.1"/>
    <property type="molecule type" value="Genomic_DNA"/>
</dbReference>
<sequence length="230" mass="25957">MGKALVHGKSRQGKGVKMRKGFREKGEDGTVMIEWSIGMLLCILIVVFFIGFSMYLYQNAMFHVTANEIAEKVAENYKYDESKQNLDLVSEQNITDIGVYRYWGSKNTARVDAANNRASNFLNNRLTKVSLAKSQGGIHCKVTRYLDDIGRHHIEVKMDKDYSFLFGGILKAVGIKETENLHATVVTTDYDALQYVHFVKFTKYAVDKVKDSSAITKAANSVIGIISRFF</sequence>
<dbReference type="STRING" id="585501.HMPREF6123_1206"/>
<dbReference type="AlphaFoldDB" id="C2KXI7"/>
<evidence type="ECO:0008006" key="4">
    <source>
        <dbReference type="Google" id="ProtNLM"/>
    </source>
</evidence>
<keyword evidence="1" id="KW-0472">Membrane</keyword>
<keyword evidence="1" id="KW-0812">Transmembrane</keyword>
<organism evidence="2 3">
    <name type="scientific">Oribacterium sinus F0268</name>
    <dbReference type="NCBI Taxonomy" id="585501"/>
    <lineage>
        <taxon>Bacteria</taxon>
        <taxon>Bacillati</taxon>
        <taxon>Bacillota</taxon>
        <taxon>Clostridia</taxon>
        <taxon>Lachnospirales</taxon>
        <taxon>Lachnospiraceae</taxon>
        <taxon>Oribacterium</taxon>
    </lineage>
</organism>
<evidence type="ECO:0000313" key="3">
    <source>
        <dbReference type="Proteomes" id="UP000004121"/>
    </source>
</evidence>
<keyword evidence="1" id="KW-1133">Transmembrane helix</keyword>
<reference evidence="2 3" key="1">
    <citation type="submission" date="2009-04" db="EMBL/GenBank/DDBJ databases">
        <authorList>
            <person name="Qin X."/>
            <person name="Bachman B."/>
            <person name="Battles P."/>
            <person name="Bell A."/>
            <person name="Bess C."/>
            <person name="Bickham C."/>
            <person name="Chaboub L."/>
            <person name="Chen D."/>
            <person name="Coyle M."/>
            <person name="Deiros D.R."/>
            <person name="Dinh H."/>
            <person name="Forbes L."/>
            <person name="Fowler G."/>
            <person name="Francisco L."/>
            <person name="Fu Q."/>
            <person name="Gubbala S."/>
            <person name="Hale W."/>
            <person name="Han Y."/>
            <person name="Hemphill L."/>
            <person name="Highlander S.K."/>
            <person name="Hirani K."/>
            <person name="Hogues M."/>
            <person name="Jackson L."/>
            <person name="Jakkamsetti A."/>
            <person name="Javaid M."/>
            <person name="Jiang H."/>
            <person name="Korchina V."/>
            <person name="Kovar C."/>
            <person name="Lara F."/>
            <person name="Lee S."/>
            <person name="Mata R."/>
            <person name="Mathew T."/>
            <person name="Moen C."/>
            <person name="Morales K."/>
            <person name="Munidasa M."/>
            <person name="Nazareth L."/>
            <person name="Ngo R."/>
            <person name="Nguyen L."/>
            <person name="Okwuonu G."/>
            <person name="Ongeri F."/>
            <person name="Patil S."/>
            <person name="Petrosino J."/>
            <person name="Pham C."/>
            <person name="Pham P."/>
            <person name="Pu L.-L."/>
            <person name="Puazo M."/>
            <person name="Raj R."/>
            <person name="Reid J."/>
            <person name="Rouhana J."/>
            <person name="Saada N."/>
            <person name="Shang Y."/>
            <person name="Simmons D."/>
            <person name="Thornton R."/>
            <person name="Warren J."/>
            <person name="Weissenberger G."/>
            <person name="Zhang J."/>
            <person name="Zhang L."/>
            <person name="Zhou C."/>
            <person name="Zhu D."/>
            <person name="Muzny D."/>
            <person name="Worley K."/>
            <person name="Gibbs R."/>
        </authorList>
    </citation>
    <scope>NUCLEOTIDE SEQUENCE [LARGE SCALE GENOMIC DNA]</scope>
    <source>
        <strain evidence="2 3">F0268</strain>
    </source>
</reference>